<gene>
    <name evidence="2" type="ORF">A2227_06385</name>
</gene>
<evidence type="ECO:0000256" key="1">
    <source>
        <dbReference type="SAM" id="Phobius"/>
    </source>
</evidence>
<name>A0A1F5SJ74_9BACT</name>
<proteinExistence type="predicted"/>
<sequence length="184" mass="20222">MISNDLVKNEKGMSIAEAVMAISVITIGLLGVSSLAIQNIQIKGVNRNYLIASMLAQEGIELTRNIRDQNWLNIQNDPSDPSLAWDDWITDGSVPPNAATFTIDHTNTSANPPDQTVDDIADAGALLYVNDTDNFYTHNPAGATASIFRRLVSVLDYGDYLVVTVAVGWPKGEYVVETYLYNWR</sequence>
<dbReference type="EMBL" id="MFGB01000014">
    <property type="protein sequence ID" value="OGF26724.1"/>
    <property type="molecule type" value="Genomic_DNA"/>
</dbReference>
<dbReference type="Proteomes" id="UP000178367">
    <property type="component" value="Unassembled WGS sequence"/>
</dbReference>
<dbReference type="AlphaFoldDB" id="A0A1F5SJ74"/>
<accession>A0A1F5SJ74</accession>
<keyword evidence="1" id="KW-1133">Transmembrane helix</keyword>
<evidence type="ECO:0000313" key="2">
    <source>
        <dbReference type="EMBL" id="OGF26724.1"/>
    </source>
</evidence>
<protein>
    <recommendedName>
        <fullName evidence="4">Type IV pilus modification protein PilV</fullName>
    </recommendedName>
</protein>
<comment type="caution">
    <text evidence="2">The sequence shown here is derived from an EMBL/GenBank/DDBJ whole genome shotgun (WGS) entry which is preliminary data.</text>
</comment>
<organism evidence="2 3">
    <name type="scientific">Candidatus Falkowbacteria bacterium RIFOXYA2_FULL_47_19</name>
    <dbReference type="NCBI Taxonomy" id="1797994"/>
    <lineage>
        <taxon>Bacteria</taxon>
        <taxon>Candidatus Falkowiibacteriota</taxon>
    </lineage>
</organism>
<reference evidence="2 3" key="1">
    <citation type="journal article" date="2016" name="Nat. Commun.">
        <title>Thousands of microbial genomes shed light on interconnected biogeochemical processes in an aquifer system.</title>
        <authorList>
            <person name="Anantharaman K."/>
            <person name="Brown C.T."/>
            <person name="Hug L.A."/>
            <person name="Sharon I."/>
            <person name="Castelle C.J."/>
            <person name="Probst A.J."/>
            <person name="Thomas B.C."/>
            <person name="Singh A."/>
            <person name="Wilkins M.J."/>
            <person name="Karaoz U."/>
            <person name="Brodie E.L."/>
            <person name="Williams K.H."/>
            <person name="Hubbard S.S."/>
            <person name="Banfield J.F."/>
        </authorList>
    </citation>
    <scope>NUCLEOTIDE SEQUENCE [LARGE SCALE GENOMIC DNA]</scope>
</reference>
<feature type="transmembrane region" description="Helical" evidence="1">
    <location>
        <begin position="15"/>
        <end position="37"/>
    </location>
</feature>
<keyword evidence="1" id="KW-0812">Transmembrane</keyword>
<dbReference type="STRING" id="1797994.A2227_06385"/>
<evidence type="ECO:0008006" key="4">
    <source>
        <dbReference type="Google" id="ProtNLM"/>
    </source>
</evidence>
<keyword evidence="1" id="KW-0472">Membrane</keyword>
<evidence type="ECO:0000313" key="3">
    <source>
        <dbReference type="Proteomes" id="UP000178367"/>
    </source>
</evidence>